<dbReference type="Pfam" id="PF13424">
    <property type="entry name" value="TPR_12"/>
    <property type="match status" value="2"/>
</dbReference>
<evidence type="ECO:0000313" key="6">
    <source>
        <dbReference type="Proteomes" id="UP000199051"/>
    </source>
</evidence>
<dbReference type="InterPro" id="IPR011990">
    <property type="entry name" value="TPR-like_helical_dom_sf"/>
</dbReference>
<dbReference type="SUPFAM" id="SSF52540">
    <property type="entry name" value="P-loop containing nucleoside triphosphate hydrolases"/>
    <property type="match status" value="1"/>
</dbReference>
<dbReference type="Gene3D" id="1.10.10.10">
    <property type="entry name" value="Winged helix-like DNA-binding domain superfamily/Winged helix DNA-binding domain"/>
    <property type="match status" value="1"/>
</dbReference>
<dbReference type="SMART" id="SM01043">
    <property type="entry name" value="BTAD"/>
    <property type="match status" value="1"/>
</dbReference>
<evidence type="ECO:0000256" key="3">
    <source>
        <dbReference type="PROSITE-ProRule" id="PRU01091"/>
    </source>
</evidence>
<sequence>MDFRMFGPLEAWHEGEPVHLGDQQQRFFLVVLLLHANRPMSAERLAEIIWPGVPERVNLVRSYISRLRTAFRDADDIAIDKTPTGYVLRVSPDQIDLTRFNRLRQAARDAVDRAEEIELLRAAVALRRGPFLEDIDIDRVGGPDAVFSEEAYHDAVGDLAQLELDAGDHRSARDRLRGAVRMDPVRERYAALLMRALIADNDHPAAYRVFADAEAALADIDQTPGPVLRNLAALAEGGDPVSSLPPRPSGFTGRENELAAIEAAAAAGRGVVWVSGAPGVGKSALAVEAAHRMRHRFPQGQLLVRLNGHTPNVRTTTTEDALTQLLVEMGLPLEQVPATVGRKHSLYQAMLHDTKRLVVLDNAESAEHVHSLLPQVPGCFAIVTSRRMGGADTGEHIRLTPLPADDAVALFQAVVGPRRLHGDSDDLAAVVKRCGHLPISVLVVAALFRRHTSWPLHHLLGLLEENGPWSTDGDDLAAAMRMSYQLLDGARQRVFRLFGHLPGPDLDVKGAAALADCDIATARAALDYLHEVCLLEEASAERYHMLDPLKEFAAAEQAPAGQAGETATESEAALVRLLDFYLVALTSAVSAAYPFDRDLQPTAHRDCAVAPTFADPGVALKWVEDERDNLVAAIGHAADNDHPGHAWRLAVLLWRYFHTTSQVEEWITTMGRALEIVSSRPDDYGQAHVLLRMATAHSRLGQLTEARGAAEQALPRWQRLGDVRGEAATLCALAIPTAELGEHDLAVEQFTTALAKYEQCGDLRGQGHALSMLGHISESRGDLDLALRQNEAAVPLLRSVGHAQGLAHALNNLGSIQLRLGLAKEALDNHLDAYESALDAGDSCAQAYALNYIGNVHRAQGGFTEAVHHQVRAKAVGEKVVDADLHTRLLYDRGETALAMGKFGTARDNYEAALDLAGGDGNRIHQARANHGLARALHAAGEHAEALVHWTMAVTQFAALGQPEAVEVHAEQVALDCPCNQSCGSR</sequence>
<dbReference type="InterPro" id="IPR001867">
    <property type="entry name" value="OmpR/PhoB-type_DNA-bd"/>
</dbReference>
<accession>A0A1H9NX69</accession>
<dbReference type="InterPro" id="IPR036388">
    <property type="entry name" value="WH-like_DNA-bd_sf"/>
</dbReference>
<dbReference type="PROSITE" id="PS00161">
    <property type="entry name" value="ISOCITRATE_LYASE"/>
    <property type="match status" value="1"/>
</dbReference>
<feature type="domain" description="OmpR/PhoB-type" evidence="4">
    <location>
        <begin position="1"/>
        <end position="90"/>
    </location>
</feature>
<dbReference type="InterPro" id="IPR016032">
    <property type="entry name" value="Sig_transdc_resp-reg_C-effctor"/>
</dbReference>
<proteinExistence type="inferred from homology"/>
<name>A0A1H9NX69_9PSEU</name>
<dbReference type="SMART" id="SM00028">
    <property type="entry name" value="TPR"/>
    <property type="match status" value="7"/>
</dbReference>
<gene>
    <name evidence="5" type="ORF">SAMN04487818_103157</name>
</gene>
<dbReference type="Proteomes" id="UP000199051">
    <property type="component" value="Unassembled WGS sequence"/>
</dbReference>
<dbReference type="GO" id="GO:0003824">
    <property type="term" value="F:catalytic activity"/>
    <property type="evidence" value="ECO:0007669"/>
    <property type="project" value="InterPro"/>
</dbReference>
<reference evidence="6" key="1">
    <citation type="submission" date="2016-10" db="EMBL/GenBank/DDBJ databases">
        <authorList>
            <person name="Varghese N."/>
            <person name="Submissions S."/>
        </authorList>
    </citation>
    <scope>NUCLEOTIDE SEQUENCE [LARGE SCALE GENOMIC DNA]</scope>
    <source>
        <strain evidence="6">DSM 44260</strain>
    </source>
</reference>
<dbReference type="Pfam" id="PF03704">
    <property type="entry name" value="BTAD"/>
    <property type="match status" value="1"/>
</dbReference>
<dbReference type="InterPro" id="IPR027417">
    <property type="entry name" value="P-loop_NTPase"/>
</dbReference>
<dbReference type="InterPro" id="IPR002182">
    <property type="entry name" value="NB-ARC"/>
</dbReference>
<evidence type="ECO:0000256" key="1">
    <source>
        <dbReference type="ARBA" id="ARBA00005820"/>
    </source>
</evidence>
<dbReference type="GO" id="GO:0006355">
    <property type="term" value="P:regulation of DNA-templated transcription"/>
    <property type="evidence" value="ECO:0007669"/>
    <property type="project" value="InterPro"/>
</dbReference>
<organism evidence="5 6">
    <name type="scientific">Actinokineospora terrae</name>
    <dbReference type="NCBI Taxonomy" id="155974"/>
    <lineage>
        <taxon>Bacteria</taxon>
        <taxon>Bacillati</taxon>
        <taxon>Actinomycetota</taxon>
        <taxon>Actinomycetes</taxon>
        <taxon>Pseudonocardiales</taxon>
        <taxon>Pseudonocardiaceae</taxon>
        <taxon>Actinokineospora</taxon>
    </lineage>
</organism>
<dbReference type="PANTHER" id="PTHR47691:SF3">
    <property type="entry name" value="HTH-TYPE TRANSCRIPTIONAL REGULATOR RV0890C-RELATED"/>
    <property type="match status" value="1"/>
</dbReference>
<dbReference type="AlphaFoldDB" id="A0A1H9NX69"/>
<dbReference type="Gene3D" id="1.25.40.10">
    <property type="entry name" value="Tetratricopeptide repeat domain"/>
    <property type="match status" value="3"/>
</dbReference>
<dbReference type="Pfam" id="PF00931">
    <property type="entry name" value="NB-ARC"/>
    <property type="match status" value="1"/>
</dbReference>
<dbReference type="SMART" id="SM00862">
    <property type="entry name" value="Trans_reg_C"/>
    <property type="match status" value="1"/>
</dbReference>
<dbReference type="SUPFAM" id="SSF46894">
    <property type="entry name" value="C-terminal effector domain of the bipartite response regulators"/>
    <property type="match status" value="1"/>
</dbReference>
<protein>
    <submittedName>
        <fullName evidence="5">DNA-binding transcriptional activator of the SARP family</fullName>
    </submittedName>
</protein>
<dbReference type="InterPro" id="IPR018523">
    <property type="entry name" value="Isocitrate_lyase_ph_CS"/>
</dbReference>
<dbReference type="PROSITE" id="PS51755">
    <property type="entry name" value="OMPR_PHOB"/>
    <property type="match status" value="1"/>
</dbReference>
<evidence type="ECO:0000313" key="5">
    <source>
        <dbReference type="EMBL" id="SER39923.1"/>
    </source>
</evidence>
<dbReference type="SUPFAM" id="SSF48452">
    <property type="entry name" value="TPR-like"/>
    <property type="match status" value="3"/>
</dbReference>
<comment type="similarity">
    <text evidence="1">Belongs to the AfsR/DnrI/RedD regulatory family.</text>
</comment>
<feature type="DNA-binding region" description="OmpR/PhoB-type" evidence="3">
    <location>
        <begin position="1"/>
        <end position="90"/>
    </location>
</feature>
<dbReference type="InterPro" id="IPR005158">
    <property type="entry name" value="BTAD"/>
</dbReference>
<dbReference type="GO" id="GO:0000160">
    <property type="term" value="P:phosphorelay signal transduction system"/>
    <property type="evidence" value="ECO:0007669"/>
    <property type="project" value="InterPro"/>
</dbReference>
<keyword evidence="6" id="KW-1185">Reference proteome</keyword>
<dbReference type="STRING" id="155974.SAMN04487818_103157"/>
<dbReference type="PANTHER" id="PTHR47691">
    <property type="entry name" value="REGULATOR-RELATED"/>
    <property type="match status" value="1"/>
</dbReference>
<evidence type="ECO:0000256" key="2">
    <source>
        <dbReference type="ARBA" id="ARBA00023125"/>
    </source>
</evidence>
<dbReference type="GO" id="GO:0043531">
    <property type="term" value="F:ADP binding"/>
    <property type="evidence" value="ECO:0007669"/>
    <property type="project" value="InterPro"/>
</dbReference>
<dbReference type="GO" id="GO:0003677">
    <property type="term" value="F:DNA binding"/>
    <property type="evidence" value="ECO:0007669"/>
    <property type="project" value="UniProtKB-UniRule"/>
</dbReference>
<dbReference type="EMBL" id="FOGI01000003">
    <property type="protein sequence ID" value="SER39923.1"/>
    <property type="molecule type" value="Genomic_DNA"/>
</dbReference>
<evidence type="ECO:0000259" key="4">
    <source>
        <dbReference type="PROSITE" id="PS51755"/>
    </source>
</evidence>
<keyword evidence="2 3" id="KW-0238">DNA-binding</keyword>
<dbReference type="PRINTS" id="PR00364">
    <property type="entry name" value="DISEASERSIST"/>
</dbReference>
<dbReference type="InterPro" id="IPR019734">
    <property type="entry name" value="TPR_rpt"/>
</dbReference>